<dbReference type="EMBL" id="ABXJ01000128">
    <property type="protein sequence ID" value="EEA89611.1"/>
    <property type="molecule type" value="Genomic_DNA"/>
</dbReference>
<gene>
    <name evidence="1" type="ORF">COLSTE_02152</name>
</gene>
<dbReference type="STRING" id="445975.COLSTE_02152"/>
<accession>B6GDH2</accession>
<keyword evidence="2" id="KW-1185">Reference proteome</keyword>
<name>B6GDH2_9ACTN</name>
<dbReference type="GeneID" id="98002233"/>
<dbReference type="OrthoDB" id="3199468at2"/>
<organism evidence="1 2">
    <name type="scientific">Collinsella stercoris DSM 13279</name>
    <dbReference type="NCBI Taxonomy" id="445975"/>
    <lineage>
        <taxon>Bacteria</taxon>
        <taxon>Bacillati</taxon>
        <taxon>Actinomycetota</taxon>
        <taxon>Coriobacteriia</taxon>
        <taxon>Coriobacteriales</taxon>
        <taxon>Coriobacteriaceae</taxon>
        <taxon>Collinsella</taxon>
    </lineage>
</organism>
<reference evidence="1 2" key="2">
    <citation type="submission" date="2008-10" db="EMBL/GenBank/DDBJ databases">
        <authorList>
            <person name="Fulton L."/>
            <person name="Clifton S."/>
            <person name="Fulton B."/>
            <person name="Xu J."/>
            <person name="Minx P."/>
            <person name="Pepin K.H."/>
            <person name="Johnson M."/>
            <person name="Thiruvilangam P."/>
            <person name="Bhonagiri V."/>
            <person name="Nash W.E."/>
            <person name="Mardis E.R."/>
            <person name="Wilson R.K."/>
        </authorList>
    </citation>
    <scope>NUCLEOTIDE SEQUENCE [LARGE SCALE GENOMIC DNA]</scope>
    <source>
        <strain evidence="1 2">DSM 13279</strain>
    </source>
</reference>
<dbReference type="RefSeq" id="WP_006721781.1">
    <property type="nucleotide sequence ID" value="NZ_CP085935.1"/>
</dbReference>
<proteinExistence type="predicted"/>
<dbReference type="Proteomes" id="UP000003560">
    <property type="component" value="Unassembled WGS sequence"/>
</dbReference>
<protein>
    <submittedName>
        <fullName evidence="1">Uncharacterized protein</fullName>
    </submittedName>
</protein>
<dbReference type="HOGENOM" id="CLU_1903099_0_0_11"/>
<evidence type="ECO:0000313" key="1">
    <source>
        <dbReference type="EMBL" id="EEA89611.1"/>
    </source>
</evidence>
<evidence type="ECO:0000313" key="2">
    <source>
        <dbReference type="Proteomes" id="UP000003560"/>
    </source>
</evidence>
<dbReference type="AlphaFoldDB" id="B6GDH2"/>
<comment type="caution">
    <text evidence="1">The sequence shown here is derived from an EMBL/GenBank/DDBJ whole genome shotgun (WGS) entry which is preliminary data.</text>
</comment>
<dbReference type="eggNOG" id="ENOG5030VYV">
    <property type="taxonomic scope" value="Bacteria"/>
</dbReference>
<sequence length="133" mass="14497">MAILYYLAHDPISNSEAVLTEYDAELIKRADESGIVFIAVDDQGTRSIVPASDVREPENRDEHFTFVQPLYVDDRFKAVVDVFDALAASVPAVASNADVQPVSSKARSAMSFSEALEALRKLAYLDSEEGGAQ</sequence>
<reference evidence="1 2" key="1">
    <citation type="submission" date="2008-10" db="EMBL/GenBank/DDBJ databases">
        <title>Draft genome sequence of Collinsella stercoris (DSM 13279).</title>
        <authorList>
            <person name="Sudarsanam P."/>
            <person name="Ley R."/>
            <person name="Guruge J."/>
            <person name="Turnbaugh P.J."/>
            <person name="Mahowald M."/>
            <person name="Liep D."/>
            <person name="Gordon J."/>
        </authorList>
    </citation>
    <scope>NUCLEOTIDE SEQUENCE [LARGE SCALE GENOMIC DNA]</scope>
    <source>
        <strain evidence="1 2">DSM 13279</strain>
    </source>
</reference>